<proteinExistence type="predicted"/>
<evidence type="ECO:0000313" key="3">
    <source>
        <dbReference type="Proteomes" id="UP000030649"/>
    </source>
</evidence>
<reference evidence="2 3" key="1">
    <citation type="journal article" date="2013" name="PLoS ONE">
        <title>Assembly-driven community genomics of a hypersaline microbial ecosystem.</title>
        <authorList>
            <person name="Podell S."/>
            <person name="Ugalde J.A."/>
            <person name="Narasingarao P."/>
            <person name="Banfield J.F."/>
            <person name="Heidelberg K.B."/>
            <person name="Allen E.E."/>
        </authorList>
    </citation>
    <scope>NUCLEOTIDE SEQUENCE [LARGE SCALE GENOMIC DNA]</scope>
    <source>
        <strain evidence="3">J07HQW1</strain>
    </source>
</reference>
<protein>
    <submittedName>
        <fullName evidence="2">Uncharacterized protein</fullName>
    </submittedName>
</protein>
<evidence type="ECO:0000256" key="1">
    <source>
        <dbReference type="SAM" id="MobiDB-lite"/>
    </source>
</evidence>
<dbReference type="Proteomes" id="UP000030649">
    <property type="component" value="Unassembled WGS sequence"/>
</dbReference>
<dbReference type="EMBL" id="KE356560">
    <property type="protein sequence ID" value="ERG91476.1"/>
    <property type="molecule type" value="Genomic_DNA"/>
</dbReference>
<name>U1PH43_9EURY</name>
<gene>
    <name evidence="2" type="ORF">J07HQW1_01510</name>
</gene>
<evidence type="ECO:0000313" key="2">
    <source>
        <dbReference type="EMBL" id="ERG91476.1"/>
    </source>
</evidence>
<dbReference type="AlphaFoldDB" id="U1PH43"/>
<feature type="region of interest" description="Disordered" evidence="1">
    <location>
        <begin position="173"/>
        <end position="192"/>
    </location>
</feature>
<dbReference type="HOGENOM" id="CLU_1412341_0_0_2"/>
<sequence length="192" mass="21671">MRNGIPEGGTTSGLRNAPAELVFAFLRVVDVPPSVRESDGVVVVQLRNVVRPMQLWDVVLERVLRVGREDVAGDDLVDRCLCVRPLSNASGERTVVCRHSTLKPLLFMRRRRCERGLKRFHSGGGHPIVQSMQPKHIHCIDMIRMYKQIGTVRGGRRTVRMADRTQRRARLHVEGPHVRGGAKELDTDETVK</sequence>
<organism evidence="2 3">
    <name type="scientific">Haloquadratum walsbyi J07HQW1</name>
    <dbReference type="NCBI Taxonomy" id="1238424"/>
    <lineage>
        <taxon>Archaea</taxon>
        <taxon>Methanobacteriati</taxon>
        <taxon>Methanobacteriota</taxon>
        <taxon>Stenosarchaea group</taxon>
        <taxon>Halobacteria</taxon>
        <taxon>Halobacteriales</taxon>
        <taxon>Haloferacaceae</taxon>
        <taxon>Haloquadratum</taxon>
    </lineage>
</organism>
<accession>U1PH43</accession>